<dbReference type="VEuPathDB" id="FungiDB:PYU1_G014090"/>
<dbReference type="InterPro" id="IPR029152">
    <property type="entry name" value="LKAAEAR1"/>
</dbReference>
<name>K3XA71_GLOUD</name>
<feature type="region of interest" description="Disordered" evidence="1">
    <location>
        <begin position="91"/>
        <end position="114"/>
    </location>
</feature>
<accession>K3XA71</accession>
<reference evidence="2" key="3">
    <citation type="submission" date="2015-02" db="UniProtKB">
        <authorList>
            <consortium name="EnsemblProtists"/>
        </authorList>
    </citation>
    <scope>IDENTIFICATION</scope>
    <source>
        <strain evidence="2">DAOM BR144</strain>
    </source>
</reference>
<evidence type="ECO:0000256" key="1">
    <source>
        <dbReference type="SAM" id="MobiDB-lite"/>
    </source>
</evidence>
<dbReference type="eggNOG" id="ENOG502S7PZ">
    <property type="taxonomic scope" value="Eukaryota"/>
</dbReference>
<dbReference type="InParanoid" id="K3XA71"/>
<reference evidence="3" key="2">
    <citation type="submission" date="2010-04" db="EMBL/GenBank/DDBJ databases">
        <authorList>
            <person name="Buell R."/>
            <person name="Hamilton J."/>
            <person name="Hostetler J."/>
        </authorList>
    </citation>
    <scope>NUCLEOTIDE SEQUENCE [LARGE SCALE GENOMIC DNA]</scope>
    <source>
        <strain evidence="3">DAOM:BR144</strain>
    </source>
</reference>
<dbReference type="Proteomes" id="UP000019132">
    <property type="component" value="Unassembled WGS sequence"/>
</dbReference>
<dbReference type="EMBL" id="GL376563">
    <property type="status" value="NOT_ANNOTATED_CDS"/>
    <property type="molecule type" value="Genomic_DNA"/>
</dbReference>
<organism evidence="2 3">
    <name type="scientific">Globisporangium ultimum (strain ATCC 200006 / CBS 805.95 / DAOM BR144)</name>
    <name type="common">Pythium ultimum</name>
    <dbReference type="NCBI Taxonomy" id="431595"/>
    <lineage>
        <taxon>Eukaryota</taxon>
        <taxon>Sar</taxon>
        <taxon>Stramenopiles</taxon>
        <taxon>Oomycota</taxon>
        <taxon>Peronosporomycetes</taxon>
        <taxon>Pythiales</taxon>
        <taxon>Pythiaceae</taxon>
        <taxon>Globisporangium</taxon>
    </lineage>
</organism>
<sequence>MAHLSERHGDARRRREALLRERTLLIAAKAAYPIDFQAKPSLRVDHGLFKSVPPGSGAATETIPTQCDGKRYTVDDLAEATRRCQVRIQSTREKDAKTRRQQWQQEQEKQVRSELVGHAAPGLAAKRLRDRKLKERQLHEESINLLITQQPSSIEAMNIARMLSPRFEERVVFTPSVSKNSVEEDRIKQLLGSARVGSYYQ</sequence>
<protein>
    <submittedName>
        <fullName evidence="2">Uncharacterized protein</fullName>
    </submittedName>
</protein>
<dbReference type="OMA" id="RQCEQRV"/>
<evidence type="ECO:0000313" key="3">
    <source>
        <dbReference type="Proteomes" id="UP000019132"/>
    </source>
</evidence>
<reference evidence="3" key="1">
    <citation type="journal article" date="2010" name="Genome Biol.">
        <title>Genome sequence of the necrotrophic plant pathogen Pythium ultimum reveals original pathogenicity mechanisms and effector repertoire.</title>
        <authorList>
            <person name="Levesque C.A."/>
            <person name="Brouwer H."/>
            <person name="Cano L."/>
            <person name="Hamilton J.P."/>
            <person name="Holt C."/>
            <person name="Huitema E."/>
            <person name="Raffaele S."/>
            <person name="Robideau G.P."/>
            <person name="Thines M."/>
            <person name="Win J."/>
            <person name="Zerillo M.M."/>
            <person name="Beakes G.W."/>
            <person name="Boore J.L."/>
            <person name="Busam D."/>
            <person name="Dumas B."/>
            <person name="Ferriera S."/>
            <person name="Fuerstenberg S.I."/>
            <person name="Gachon C.M."/>
            <person name="Gaulin E."/>
            <person name="Govers F."/>
            <person name="Grenville-Briggs L."/>
            <person name="Horner N."/>
            <person name="Hostetler J."/>
            <person name="Jiang R.H."/>
            <person name="Johnson J."/>
            <person name="Krajaejun T."/>
            <person name="Lin H."/>
            <person name="Meijer H.J."/>
            <person name="Moore B."/>
            <person name="Morris P."/>
            <person name="Phuntmart V."/>
            <person name="Puiu D."/>
            <person name="Shetty J."/>
            <person name="Stajich J.E."/>
            <person name="Tripathy S."/>
            <person name="Wawra S."/>
            <person name="van West P."/>
            <person name="Whitty B.R."/>
            <person name="Coutinho P.M."/>
            <person name="Henrissat B."/>
            <person name="Martin F."/>
            <person name="Thomas P.D."/>
            <person name="Tyler B.M."/>
            <person name="De Vries R.P."/>
            <person name="Kamoun S."/>
            <person name="Yandell M."/>
            <person name="Tisserat N."/>
            <person name="Buell C.R."/>
        </authorList>
    </citation>
    <scope>NUCLEOTIDE SEQUENCE</scope>
    <source>
        <strain evidence="3">DAOM:BR144</strain>
    </source>
</reference>
<dbReference type="EnsemblProtists" id="PYU1_T014120">
    <property type="protein sequence ID" value="PYU1_T014120"/>
    <property type="gene ID" value="PYU1_G014090"/>
</dbReference>
<evidence type="ECO:0000313" key="2">
    <source>
        <dbReference type="EnsemblProtists" id="PYU1_T014120"/>
    </source>
</evidence>
<keyword evidence="3" id="KW-1185">Reference proteome</keyword>
<proteinExistence type="predicted"/>
<dbReference type="HOGENOM" id="CLU_1328636_0_0_1"/>
<dbReference type="AlphaFoldDB" id="K3XA71"/>
<dbReference type="Pfam" id="PF15478">
    <property type="entry name" value="LKAAEAR"/>
    <property type="match status" value="1"/>
</dbReference>